<dbReference type="PANTHER" id="PTHR43434">
    <property type="entry name" value="PHOSPHOGLYCOLATE PHOSPHATASE"/>
    <property type="match status" value="1"/>
</dbReference>
<dbReference type="Gene3D" id="3.40.50.1000">
    <property type="entry name" value="HAD superfamily/HAD-like"/>
    <property type="match status" value="1"/>
</dbReference>
<dbReference type="GO" id="GO:0008967">
    <property type="term" value="F:phosphoglycolate phosphatase activity"/>
    <property type="evidence" value="ECO:0007669"/>
    <property type="project" value="TreeGrafter"/>
</dbReference>
<dbReference type="InterPro" id="IPR023214">
    <property type="entry name" value="HAD_sf"/>
</dbReference>
<evidence type="ECO:0000313" key="1">
    <source>
        <dbReference type="EMBL" id="GAF91860.1"/>
    </source>
</evidence>
<accession>X0UTT2</accession>
<reference evidence="1" key="1">
    <citation type="journal article" date="2014" name="Front. Microbiol.">
        <title>High frequency of phylogenetically diverse reductive dehalogenase-homologous genes in deep subseafloor sedimentary metagenomes.</title>
        <authorList>
            <person name="Kawai M."/>
            <person name="Futagami T."/>
            <person name="Toyoda A."/>
            <person name="Takaki Y."/>
            <person name="Nishi S."/>
            <person name="Hori S."/>
            <person name="Arai W."/>
            <person name="Tsubouchi T."/>
            <person name="Morono Y."/>
            <person name="Uchiyama I."/>
            <person name="Ito T."/>
            <person name="Fujiyama A."/>
            <person name="Inagaki F."/>
            <person name="Takami H."/>
        </authorList>
    </citation>
    <scope>NUCLEOTIDE SEQUENCE</scope>
    <source>
        <strain evidence="1">Expedition CK06-06</strain>
    </source>
</reference>
<sequence>DKAVKMVFPDIENFCDAYLPRDYVSQVKPHPDHLVSALKKMEVNNPTYCLMVGDHLMDIEGGKRMGMKTAGVLTGKITRLGFIGAGADYILDDVTAITGIIFKE</sequence>
<dbReference type="InterPro" id="IPR036412">
    <property type="entry name" value="HAD-like_sf"/>
</dbReference>
<feature type="non-terminal residue" evidence="1">
    <location>
        <position position="1"/>
    </location>
</feature>
<dbReference type="EMBL" id="BARS01010287">
    <property type="protein sequence ID" value="GAF91860.1"/>
    <property type="molecule type" value="Genomic_DNA"/>
</dbReference>
<dbReference type="AlphaFoldDB" id="X0UTT2"/>
<dbReference type="Pfam" id="PF13242">
    <property type="entry name" value="Hydrolase_like"/>
    <property type="match status" value="1"/>
</dbReference>
<name>X0UTT2_9ZZZZ</name>
<dbReference type="GO" id="GO:0006281">
    <property type="term" value="P:DNA repair"/>
    <property type="evidence" value="ECO:0007669"/>
    <property type="project" value="TreeGrafter"/>
</dbReference>
<protein>
    <recommendedName>
        <fullName evidence="2">HAD family hydrolase</fullName>
    </recommendedName>
</protein>
<dbReference type="SUPFAM" id="SSF56784">
    <property type="entry name" value="HAD-like"/>
    <property type="match status" value="1"/>
</dbReference>
<proteinExistence type="predicted"/>
<organism evidence="1">
    <name type="scientific">marine sediment metagenome</name>
    <dbReference type="NCBI Taxonomy" id="412755"/>
    <lineage>
        <taxon>unclassified sequences</taxon>
        <taxon>metagenomes</taxon>
        <taxon>ecological metagenomes</taxon>
    </lineage>
</organism>
<dbReference type="InterPro" id="IPR050155">
    <property type="entry name" value="HAD-like_hydrolase_sf"/>
</dbReference>
<comment type="caution">
    <text evidence="1">The sequence shown here is derived from an EMBL/GenBank/DDBJ whole genome shotgun (WGS) entry which is preliminary data.</text>
</comment>
<dbReference type="PANTHER" id="PTHR43434:SF1">
    <property type="entry name" value="PHOSPHOGLYCOLATE PHOSPHATASE"/>
    <property type="match status" value="1"/>
</dbReference>
<gene>
    <name evidence="1" type="ORF">S01H1_19110</name>
</gene>
<evidence type="ECO:0008006" key="2">
    <source>
        <dbReference type="Google" id="ProtNLM"/>
    </source>
</evidence>